<comment type="caution">
    <text evidence="1">The sequence shown here is derived from an EMBL/GenBank/DDBJ whole genome shotgun (WGS) entry which is preliminary data.</text>
</comment>
<accession>A0A5B7HUM1</accession>
<dbReference type="Proteomes" id="UP000324222">
    <property type="component" value="Unassembled WGS sequence"/>
</dbReference>
<protein>
    <submittedName>
        <fullName evidence="1">Uncharacterized protein</fullName>
    </submittedName>
</protein>
<gene>
    <name evidence="1" type="ORF">E2C01_066418</name>
</gene>
<evidence type="ECO:0000313" key="1">
    <source>
        <dbReference type="EMBL" id="MPC72124.1"/>
    </source>
</evidence>
<evidence type="ECO:0000313" key="2">
    <source>
        <dbReference type="Proteomes" id="UP000324222"/>
    </source>
</evidence>
<proteinExistence type="predicted"/>
<sequence length="86" mass="9861">MESIHQQGTELCLIQVQQQLKSLGVPAHEVINTFKMFILPKLTDVPPTWSPHPTIIQLSYIKRIQKKVIKIILGTTLTDHYIASLW</sequence>
<dbReference type="EMBL" id="VSRR010034196">
    <property type="protein sequence ID" value="MPC72124.1"/>
    <property type="molecule type" value="Genomic_DNA"/>
</dbReference>
<dbReference type="AlphaFoldDB" id="A0A5B7HUM1"/>
<keyword evidence="2" id="KW-1185">Reference proteome</keyword>
<organism evidence="1 2">
    <name type="scientific">Portunus trituberculatus</name>
    <name type="common">Swimming crab</name>
    <name type="synonym">Neptunus trituberculatus</name>
    <dbReference type="NCBI Taxonomy" id="210409"/>
    <lineage>
        <taxon>Eukaryota</taxon>
        <taxon>Metazoa</taxon>
        <taxon>Ecdysozoa</taxon>
        <taxon>Arthropoda</taxon>
        <taxon>Crustacea</taxon>
        <taxon>Multicrustacea</taxon>
        <taxon>Malacostraca</taxon>
        <taxon>Eumalacostraca</taxon>
        <taxon>Eucarida</taxon>
        <taxon>Decapoda</taxon>
        <taxon>Pleocyemata</taxon>
        <taxon>Brachyura</taxon>
        <taxon>Eubrachyura</taxon>
        <taxon>Portunoidea</taxon>
        <taxon>Portunidae</taxon>
        <taxon>Portuninae</taxon>
        <taxon>Portunus</taxon>
    </lineage>
</organism>
<name>A0A5B7HUM1_PORTR</name>
<reference evidence="1" key="1">
    <citation type="submission" date="2019-05" db="EMBL/GenBank/DDBJ databases">
        <title>Another draft genome of Portunus trituberculatus and its Hox gene families provides insights of decapod evolution.</title>
        <authorList>
            <person name="Jeong J.-H."/>
            <person name="Song I."/>
            <person name="Kim S."/>
            <person name="Choi T."/>
            <person name="Kim D."/>
            <person name="Ryu S."/>
            <person name="Kim W."/>
        </authorList>
    </citation>
    <scope>NUCLEOTIDE SEQUENCE [LARGE SCALE GENOMIC DNA]</scope>
    <source>
        <tissue evidence="1">Muscle</tissue>
    </source>
</reference>